<dbReference type="AlphaFoldDB" id="A0A9D4Y531"/>
<reference evidence="1 2" key="1">
    <citation type="journal article" date="2022" name="Nat. Genet.">
        <title>Improved pea reference genome and pan-genome highlight genomic features and evolutionary characteristics.</title>
        <authorList>
            <person name="Yang T."/>
            <person name="Liu R."/>
            <person name="Luo Y."/>
            <person name="Hu S."/>
            <person name="Wang D."/>
            <person name="Wang C."/>
            <person name="Pandey M.K."/>
            <person name="Ge S."/>
            <person name="Xu Q."/>
            <person name="Li N."/>
            <person name="Li G."/>
            <person name="Huang Y."/>
            <person name="Saxena R.K."/>
            <person name="Ji Y."/>
            <person name="Li M."/>
            <person name="Yan X."/>
            <person name="He Y."/>
            <person name="Liu Y."/>
            <person name="Wang X."/>
            <person name="Xiang C."/>
            <person name="Varshney R.K."/>
            <person name="Ding H."/>
            <person name="Gao S."/>
            <person name="Zong X."/>
        </authorList>
    </citation>
    <scope>NUCLEOTIDE SEQUENCE [LARGE SCALE GENOMIC DNA]</scope>
    <source>
        <strain evidence="1 2">cv. Zhongwan 6</strain>
    </source>
</reference>
<proteinExistence type="predicted"/>
<protein>
    <submittedName>
        <fullName evidence="1">Uncharacterized protein</fullName>
    </submittedName>
</protein>
<dbReference type="EMBL" id="JAMSHJ010000002">
    <property type="protein sequence ID" value="KAI5432992.1"/>
    <property type="molecule type" value="Genomic_DNA"/>
</dbReference>
<sequence>MITSWNVRGLNKLGKNREISSCLYSLKPNIAVLIENRVNQPKADKNGKNLSVNRSYIDNYSKHNNGRIWTPWEASRVQGMMENTGLFGIDSKGDKLMLSNKQTEGIIYTKIDRAIANVDSL</sequence>
<organism evidence="1 2">
    <name type="scientific">Pisum sativum</name>
    <name type="common">Garden pea</name>
    <name type="synonym">Lathyrus oleraceus</name>
    <dbReference type="NCBI Taxonomy" id="3888"/>
    <lineage>
        <taxon>Eukaryota</taxon>
        <taxon>Viridiplantae</taxon>
        <taxon>Streptophyta</taxon>
        <taxon>Embryophyta</taxon>
        <taxon>Tracheophyta</taxon>
        <taxon>Spermatophyta</taxon>
        <taxon>Magnoliopsida</taxon>
        <taxon>eudicotyledons</taxon>
        <taxon>Gunneridae</taxon>
        <taxon>Pentapetalae</taxon>
        <taxon>rosids</taxon>
        <taxon>fabids</taxon>
        <taxon>Fabales</taxon>
        <taxon>Fabaceae</taxon>
        <taxon>Papilionoideae</taxon>
        <taxon>50 kb inversion clade</taxon>
        <taxon>NPAAA clade</taxon>
        <taxon>Hologalegina</taxon>
        <taxon>IRL clade</taxon>
        <taxon>Fabeae</taxon>
        <taxon>Lathyrus</taxon>
    </lineage>
</organism>
<dbReference type="Proteomes" id="UP001058974">
    <property type="component" value="Chromosome 2"/>
</dbReference>
<accession>A0A9D4Y531</accession>
<gene>
    <name evidence="1" type="ORF">KIW84_020332</name>
</gene>
<name>A0A9D4Y531_PEA</name>
<comment type="caution">
    <text evidence="1">The sequence shown here is derived from an EMBL/GenBank/DDBJ whole genome shotgun (WGS) entry which is preliminary data.</text>
</comment>
<dbReference type="InterPro" id="IPR036691">
    <property type="entry name" value="Endo/exonu/phosph_ase_sf"/>
</dbReference>
<evidence type="ECO:0000313" key="2">
    <source>
        <dbReference type="Proteomes" id="UP001058974"/>
    </source>
</evidence>
<dbReference type="Gramene" id="Psat02G0033200-T1">
    <property type="protein sequence ID" value="KAI5432992.1"/>
    <property type="gene ID" value="KIW84_020332"/>
</dbReference>
<keyword evidence="2" id="KW-1185">Reference proteome</keyword>
<evidence type="ECO:0000313" key="1">
    <source>
        <dbReference type="EMBL" id="KAI5432992.1"/>
    </source>
</evidence>
<dbReference type="Gene3D" id="3.60.10.10">
    <property type="entry name" value="Endonuclease/exonuclease/phosphatase"/>
    <property type="match status" value="1"/>
</dbReference>